<organism evidence="1 2">
    <name type="scientific">Rubroshorea leprosula</name>
    <dbReference type="NCBI Taxonomy" id="152421"/>
    <lineage>
        <taxon>Eukaryota</taxon>
        <taxon>Viridiplantae</taxon>
        <taxon>Streptophyta</taxon>
        <taxon>Embryophyta</taxon>
        <taxon>Tracheophyta</taxon>
        <taxon>Spermatophyta</taxon>
        <taxon>Magnoliopsida</taxon>
        <taxon>eudicotyledons</taxon>
        <taxon>Gunneridae</taxon>
        <taxon>Pentapetalae</taxon>
        <taxon>rosids</taxon>
        <taxon>malvids</taxon>
        <taxon>Malvales</taxon>
        <taxon>Dipterocarpaceae</taxon>
        <taxon>Rubroshorea</taxon>
    </lineage>
</organism>
<comment type="caution">
    <text evidence="1">The sequence shown here is derived from an EMBL/GenBank/DDBJ whole genome shotgun (WGS) entry which is preliminary data.</text>
</comment>
<reference evidence="1 2" key="1">
    <citation type="journal article" date="2021" name="Commun. Biol.">
        <title>The genome of Shorea leprosula (Dipterocarpaceae) highlights the ecological relevance of drought in aseasonal tropical rainforests.</title>
        <authorList>
            <person name="Ng K.K.S."/>
            <person name="Kobayashi M.J."/>
            <person name="Fawcett J.A."/>
            <person name="Hatakeyama M."/>
            <person name="Paape T."/>
            <person name="Ng C.H."/>
            <person name="Ang C.C."/>
            <person name="Tnah L.H."/>
            <person name="Lee C.T."/>
            <person name="Nishiyama T."/>
            <person name="Sese J."/>
            <person name="O'Brien M.J."/>
            <person name="Copetti D."/>
            <person name="Mohd Noor M.I."/>
            <person name="Ong R.C."/>
            <person name="Putra M."/>
            <person name="Sireger I.Z."/>
            <person name="Indrioko S."/>
            <person name="Kosugi Y."/>
            <person name="Izuno A."/>
            <person name="Isagi Y."/>
            <person name="Lee S.L."/>
            <person name="Shimizu K.K."/>
        </authorList>
    </citation>
    <scope>NUCLEOTIDE SEQUENCE [LARGE SCALE GENOMIC DNA]</scope>
    <source>
        <strain evidence="1">214</strain>
    </source>
</reference>
<gene>
    <name evidence="1" type="ORF">SLEP1_g55276</name>
</gene>
<dbReference type="AlphaFoldDB" id="A0AAV5MG11"/>
<protein>
    <submittedName>
        <fullName evidence="1">Uncharacterized protein</fullName>
    </submittedName>
</protein>
<dbReference type="EMBL" id="BPVZ01000257">
    <property type="protein sequence ID" value="GKV48463.1"/>
    <property type="molecule type" value="Genomic_DNA"/>
</dbReference>
<evidence type="ECO:0000313" key="1">
    <source>
        <dbReference type="EMBL" id="GKV48463.1"/>
    </source>
</evidence>
<name>A0AAV5MG11_9ROSI</name>
<evidence type="ECO:0000313" key="2">
    <source>
        <dbReference type="Proteomes" id="UP001054252"/>
    </source>
</evidence>
<keyword evidence="2" id="KW-1185">Reference proteome</keyword>
<sequence>MLIFNPLASGQVHDLLLLDLCKIAAIDNSRIRAYRRCLDLCRVFGAQEVWHSDVNLVETGVEAVKEDGFVRGWSSPISFS</sequence>
<accession>A0AAV5MG11</accession>
<dbReference type="Proteomes" id="UP001054252">
    <property type="component" value="Unassembled WGS sequence"/>
</dbReference>
<proteinExistence type="predicted"/>